<organism evidence="1 2">
    <name type="scientific">Companilactobacillus ginsenosidimutans</name>
    <dbReference type="NCBI Taxonomy" id="1007676"/>
    <lineage>
        <taxon>Bacteria</taxon>
        <taxon>Bacillati</taxon>
        <taxon>Bacillota</taxon>
        <taxon>Bacilli</taxon>
        <taxon>Lactobacillales</taxon>
        <taxon>Lactobacillaceae</taxon>
        <taxon>Companilactobacillus</taxon>
    </lineage>
</organism>
<name>A0A0H4QXH7_9LACO</name>
<dbReference type="GO" id="GO:0005198">
    <property type="term" value="F:structural molecule activity"/>
    <property type="evidence" value="ECO:0007669"/>
    <property type="project" value="InterPro"/>
</dbReference>
<proteinExistence type="predicted"/>
<dbReference type="NCBIfam" id="TIGR04493">
    <property type="entry name" value="microcomp_PduM"/>
    <property type="match status" value="1"/>
</dbReference>
<sequence>MINDQEKLIDAVMKVIETRSHNTFKVESTGKVPDAEVFLVNKKTIISSLDLSFVRDLNDFNLKNPWVDWIQKGLSYDAEFEMKLGFSNLQLLPWNLLVRTPFTFYSKDDKLVSAIQRSAITRNDVMFLEPGSYLLKGQHQLITDYAKEELYTRKIETVERIEENVHGNCGW</sequence>
<reference evidence="2" key="1">
    <citation type="submission" date="2015-07" db="EMBL/GenBank/DDBJ databases">
        <title>Lactobacillus ginsenosidimutans/EMML 3141/ whole genome sequencing.</title>
        <authorList>
            <person name="Kim M.K."/>
            <person name="Im W.-T."/>
            <person name="Srinivasan S."/>
            <person name="Lee J.-J."/>
        </authorList>
    </citation>
    <scope>NUCLEOTIDE SEQUENCE [LARGE SCALE GENOMIC DNA]</scope>
    <source>
        <strain evidence="2">EMML 3041</strain>
    </source>
</reference>
<dbReference type="EMBL" id="CP012034">
    <property type="protein sequence ID" value="AKP66190.1"/>
    <property type="molecule type" value="Genomic_DNA"/>
</dbReference>
<dbReference type="Proteomes" id="UP000036106">
    <property type="component" value="Chromosome"/>
</dbReference>
<evidence type="ECO:0000313" key="2">
    <source>
        <dbReference type="Proteomes" id="UP000036106"/>
    </source>
</evidence>
<evidence type="ECO:0008006" key="3">
    <source>
        <dbReference type="Google" id="ProtNLM"/>
    </source>
</evidence>
<dbReference type="AlphaFoldDB" id="A0A0H4QXH7"/>
<protein>
    <recommendedName>
        <fullName evidence="3">PduM family microcompartment protein</fullName>
    </recommendedName>
</protein>
<dbReference type="RefSeq" id="WP_048702448.1">
    <property type="nucleotide sequence ID" value="NZ_CP012034.1"/>
</dbReference>
<dbReference type="STRING" id="1007676.ABM34_00595"/>
<gene>
    <name evidence="1" type="ORF">ABM34_00595</name>
</gene>
<dbReference type="Pfam" id="PF15953">
    <property type="entry name" value="PDU_like"/>
    <property type="match status" value="1"/>
</dbReference>
<accession>A0A0H4QXH7</accession>
<dbReference type="PATRIC" id="fig|1007676.4.peg.126"/>
<evidence type="ECO:0000313" key="1">
    <source>
        <dbReference type="EMBL" id="AKP66190.1"/>
    </source>
</evidence>
<dbReference type="KEGG" id="lgn:ABM34_00595"/>
<keyword evidence="2" id="KW-1185">Reference proteome</keyword>
<dbReference type="InterPro" id="IPR030992">
    <property type="entry name" value="PduM"/>
</dbReference>